<evidence type="ECO:0008006" key="3">
    <source>
        <dbReference type="Google" id="ProtNLM"/>
    </source>
</evidence>
<organism evidence="1 2">
    <name type="scientific">Sphingobacterium ginsenosidimutans</name>
    <dbReference type="NCBI Taxonomy" id="687845"/>
    <lineage>
        <taxon>Bacteria</taxon>
        <taxon>Pseudomonadati</taxon>
        <taxon>Bacteroidota</taxon>
        <taxon>Sphingobacteriia</taxon>
        <taxon>Sphingobacteriales</taxon>
        <taxon>Sphingobacteriaceae</taxon>
        <taxon>Sphingobacterium</taxon>
    </lineage>
</organism>
<keyword evidence="2" id="KW-1185">Reference proteome</keyword>
<sequence>MEKIILQVKESCTADWGKMTAQEQGRFCGKCEKVVVDFSEMSDQEIVDQIKKSSKGLCGRFYEDQLLRELDASVSFAKNPLWRNRWSGIAAGLMLIGSLSFHTAQAQKTFTTGEVAVVQSKGASKTVGKQPNPEPRINNKTTGEVIVVQLKGDGTSKSAGGKINSNLRGNNRQVSSNQDSSKVKIAGKIVCAAGGESMKGTNVTIGNYHTQADEKGNFQLWVPQSLLNKNQELRAEMIGYRTVVIPLKKGAKTAIKKPIEMEVRPMIMGKIAAPME</sequence>
<evidence type="ECO:0000313" key="1">
    <source>
        <dbReference type="EMBL" id="GAA4176380.1"/>
    </source>
</evidence>
<dbReference type="RefSeq" id="WP_346086258.1">
    <property type="nucleotide sequence ID" value="NZ_BAAAZK010000006.1"/>
</dbReference>
<reference evidence="2" key="1">
    <citation type="journal article" date="2019" name="Int. J. Syst. Evol. Microbiol.">
        <title>The Global Catalogue of Microorganisms (GCM) 10K type strain sequencing project: providing services to taxonomists for standard genome sequencing and annotation.</title>
        <authorList>
            <consortium name="The Broad Institute Genomics Platform"/>
            <consortium name="The Broad Institute Genome Sequencing Center for Infectious Disease"/>
            <person name="Wu L."/>
            <person name="Ma J."/>
        </authorList>
    </citation>
    <scope>NUCLEOTIDE SEQUENCE [LARGE SCALE GENOMIC DNA]</scope>
    <source>
        <strain evidence="2">JCM 16722</strain>
    </source>
</reference>
<accession>A0ABP8A314</accession>
<gene>
    <name evidence="1" type="ORF">GCM10022218_23720</name>
</gene>
<protein>
    <recommendedName>
        <fullName evidence="3">CarboxypepD_reg-like domain-containing protein</fullName>
    </recommendedName>
</protein>
<dbReference type="Proteomes" id="UP001500167">
    <property type="component" value="Unassembled WGS sequence"/>
</dbReference>
<name>A0ABP8A314_9SPHI</name>
<comment type="caution">
    <text evidence="1">The sequence shown here is derived from an EMBL/GenBank/DDBJ whole genome shotgun (WGS) entry which is preliminary data.</text>
</comment>
<proteinExistence type="predicted"/>
<dbReference type="EMBL" id="BAAAZK010000006">
    <property type="protein sequence ID" value="GAA4176380.1"/>
    <property type="molecule type" value="Genomic_DNA"/>
</dbReference>
<evidence type="ECO:0000313" key="2">
    <source>
        <dbReference type="Proteomes" id="UP001500167"/>
    </source>
</evidence>